<dbReference type="PANTHER" id="PTHR17920:SF3">
    <property type="entry name" value="TRANSMEMBRANE AND COILED-COIL DOMAIN-CONTAINING PROTEIN 4"/>
    <property type="match status" value="1"/>
</dbReference>
<dbReference type="EMBL" id="DACRBY010000001">
    <property type="protein sequence ID" value="HAS8538271.1"/>
    <property type="molecule type" value="Genomic_DNA"/>
</dbReference>
<evidence type="ECO:0000313" key="5">
    <source>
        <dbReference type="EMBL" id="HAS8538271.1"/>
    </source>
</evidence>
<dbReference type="Gene3D" id="3.40.50.1820">
    <property type="entry name" value="alpha/beta hydrolase"/>
    <property type="match status" value="1"/>
</dbReference>
<dbReference type="GO" id="GO:0016020">
    <property type="term" value="C:membrane"/>
    <property type="evidence" value="ECO:0007669"/>
    <property type="project" value="UniProtKB-SubCell"/>
</dbReference>
<keyword evidence="2" id="KW-0812">Transmembrane</keyword>
<evidence type="ECO:0000256" key="1">
    <source>
        <dbReference type="ARBA" id="ARBA00004141"/>
    </source>
</evidence>
<reference evidence="5" key="1">
    <citation type="journal article" date="2018" name="Genome Biol.">
        <title>SKESA: strategic k-mer extension for scrupulous assemblies.</title>
        <authorList>
            <person name="Souvorov A."/>
            <person name="Agarwala R."/>
            <person name="Lipman D.J."/>
        </authorList>
    </citation>
    <scope>NUCLEOTIDE SEQUENCE</scope>
    <source>
        <strain evidence="5">BCW_3452</strain>
    </source>
</reference>
<evidence type="ECO:0000256" key="4">
    <source>
        <dbReference type="ARBA" id="ARBA00023136"/>
    </source>
</evidence>
<name>A0A8H9K5D9_VIBVL</name>
<protein>
    <submittedName>
        <fullName evidence="5">DUF726 domain-containing protein</fullName>
    </submittedName>
</protein>
<evidence type="ECO:0000256" key="3">
    <source>
        <dbReference type="ARBA" id="ARBA00022989"/>
    </source>
</evidence>
<keyword evidence="3" id="KW-1133">Transmembrane helix</keyword>
<keyword evidence="4" id="KW-0472">Membrane</keyword>
<organism evidence="5">
    <name type="scientific">Vibrio vulnificus</name>
    <dbReference type="NCBI Taxonomy" id="672"/>
    <lineage>
        <taxon>Bacteria</taxon>
        <taxon>Pseudomonadati</taxon>
        <taxon>Pseudomonadota</taxon>
        <taxon>Gammaproteobacteria</taxon>
        <taxon>Vibrionales</taxon>
        <taxon>Vibrionaceae</taxon>
        <taxon>Vibrio</taxon>
    </lineage>
</organism>
<dbReference type="Proteomes" id="UP000863257">
    <property type="component" value="Unassembled WGS sequence"/>
</dbReference>
<dbReference type="InterPro" id="IPR029058">
    <property type="entry name" value="AB_hydrolase_fold"/>
</dbReference>
<dbReference type="AlphaFoldDB" id="A0A8H9K5D9"/>
<gene>
    <name evidence="5" type="ORF">I7730_00465</name>
</gene>
<evidence type="ECO:0000256" key="2">
    <source>
        <dbReference type="ARBA" id="ARBA00022692"/>
    </source>
</evidence>
<dbReference type="InterPro" id="IPR007941">
    <property type="entry name" value="DUF726"/>
</dbReference>
<sequence length="437" mass="48189">MVAKIGFCSWCFTKCEQELVNINKLSRNEYRCSSCGNYTLKCRICDNLAKGRLGEELQREFAENSFKRLFKNWNNELCAEHDGSIPSFSSLSIKLDDIADYEKVFQGKPTDVLRVTKIIAAGGLGLIAGVASGGTAVGILGGAVGRMALGSSVAFVAGNTAQSFYKEDKSFSIKKLVDNGSDTNTIFVNGFLQEGDGNFNDWIDNMPLKYRDTNIYGLTWGSGCLSDIRELFAKDKALKTLGKLVVSDGWRGVALKKVGLSQIFMMKDLVANPWFKALFRSEQAGSSLAEILSRTDGQKFNLVGHSLGCRVINYTLSNLAATKGERELINDVVLLGGAVDSSIEKWRECLDVVGGDVINFYSDRDSTLSLLYKAVSVWMSKPIGCTPIKSNRVINLDSTELVKSHTEWKAAFRDLVFIVDQDVFRRAIEERSIIDPS</sequence>
<proteinExistence type="predicted"/>
<comment type="caution">
    <text evidence="5">The sequence shown here is derived from an EMBL/GenBank/DDBJ whole genome shotgun (WGS) entry which is preliminary data.</text>
</comment>
<reference evidence="5" key="2">
    <citation type="submission" date="2019-01" db="EMBL/GenBank/DDBJ databases">
        <authorList>
            <consortium name="NCBI Pathogen Detection Project"/>
        </authorList>
    </citation>
    <scope>NUCLEOTIDE SEQUENCE</scope>
    <source>
        <strain evidence="5">BCW_3452</strain>
    </source>
</reference>
<dbReference type="SUPFAM" id="SSF53474">
    <property type="entry name" value="alpha/beta-Hydrolases"/>
    <property type="match status" value="1"/>
</dbReference>
<comment type="subcellular location">
    <subcellularLocation>
        <location evidence="1">Membrane</location>
        <topology evidence="1">Multi-pass membrane protein</topology>
    </subcellularLocation>
</comment>
<dbReference type="Pfam" id="PF05277">
    <property type="entry name" value="DUF726"/>
    <property type="match status" value="1"/>
</dbReference>
<accession>A0A8H9K5D9</accession>
<dbReference type="PANTHER" id="PTHR17920">
    <property type="entry name" value="TRANSMEMBRANE AND COILED-COIL DOMAIN-CONTAINING PROTEIN 4 TMCO4"/>
    <property type="match status" value="1"/>
</dbReference>